<protein>
    <submittedName>
        <fullName evidence="1">Uncharacterized protein</fullName>
    </submittedName>
</protein>
<evidence type="ECO:0000313" key="1">
    <source>
        <dbReference type="EMBL" id="JAE09327.1"/>
    </source>
</evidence>
<name>A0A0A9FAF2_ARUDO</name>
<accession>A0A0A9FAF2</accession>
<reference evidence="1" key="1">
    <citation type="submission" date="2014-09" db="EMBL/GenBank/DDBJ databases">
        <authorList>
            <person name="Magalhaes I.L.F."/>
            <person name="Oliveira U."/>
            <person name="Santos F.R."/>
            <person name="Vidigal T.H.D.A."/>
            <person name="Brescovit A.D."/>
            <person name="Santos A.J."/>
        </authorList>
    </citation>
    <scope>NUCLEOTIDE SEQUENCE</scope>
    <source>
        <tissue evidence="1">Shoot tissue taken approximately 20 cm above the soil surface</tissue>
    </source>
</reference>
<organism evidence="1">
    <name type="scientific">Arundo donax</name>
    <name type="common">Giant reed</name>
    <name type="synonym">Donax arundinaceus</name>
    <dbReference type="NCBI Taxonomy" id="35708"/>
    <lineage>
        <taxon>Eukaryota</taxon>
        <taxon>Viridiplantae</taxon>
        <taxon>Streptophyta</taxon>
        <taxon>Embryophyta</taxon>
        <taxon>Tracheophyta</taxon>
        <taxon>Spermatophyta</taxon>
        <taxon>Magnoliopsida</taxon>
        <taxon>Liliopsida</taxon>
        <taxon>Poales</taxon>
        <taxon>Poaceae</taxon>
        <taxon>PACMAD clade</taxon>
        <taxon>Arundinoideae</taxon>
        <taxon>Arundineae</taxon>
        <taxon>Arundo</taxon>
    </lineage>
</organism>
<reference evidence="1" key="2">
    <citation type="journal article" date="2015" name="Data Brief">
        <title>Shoot transcriptome of the giant reed, Arundo donax.</title>
        <authorList>
            <person name="Barrero R.A."/>
            <person name="Guerrero F.D."/>
            <person name="Moolhuijzen P."/>
            <person name="Goolsby J.A."/>
            <person name="Tidwell J."/>
            <person name="Bellgard S.E."/>
            <person name="Bellgard M.I."/>
        </authorList>
    </citation>
    <scope>NUCLEOTIDE SEQUENCE</scope>
    <source>
        <tissue evidence="1">Shoot tissue taken approximately 20 cm above the soil surface</tissue>
    </source>
</reference>
<dbReference type="EMBL" id="GBRH01188569">
    <property type="protein sequence ID" value="JAE09327.1"/>
    <property type="molecule type" value="Transcribed_RNA"/>
</dbReference>
<sequence>MRGATACQARATKTVPTGIFKLMQTLRISSLPGLGSIHLLYQQYKL</sequence>
<proteinExistence type="predicted"/>
<dbReference type="AlphaFoldDB" id="A0A0A9FAF2"/>